<evidence type="ECO:0000313" key="1">
    <source>
        <dbReference type="EMBL" id="NMG46008.1"/>
    </source>
</evidence>
<sequence length="192" mass="20806">MADMFRLATPSSAHLQLLVAMLRNPASTGTLLPSSRALANAMAGAAEGADLVVELGAGTGPVTDALLQKLPHVPLIAVELQAALVRRLRHRYPGADIRQATASQVVDSLMEHPGRIVLVSSLPFRSLPAPVATETAHSLCRFLAHNPERKLVQFTYQPRAPFAAPRHLRWKRTSVIWRNTPPAGIWELGLTP</sequence>
<dbReference type="EMBL" id="WTVN01000045">
    <property type="protein sequence ID" value="NMG46008.1"/>
    <property type="molecule type" value="Genomic_DNA"/>
</dbReference>
<protein>
    <recommendedName>
        <fullName evidence="3">Phospholipid N-methyltransferase</fullName>
    </recommendedName>
</protein>
<accession>A0ABX1Q2T5</accession>
<organism evidence="1 2">
    <name type="scientific">Aromatoleum toluvorans</name>
    <dbReference type="NCBI Taxonomy" id="92002"/>
    <lineage>
        <taxon>Bacteria</taxon>
        <taxon>Pseudomonadati</taxon>
        <taxon>Pseudomonadota</taxon>
        <taxon>Betaproteobacteria</taxon>
        <taxon>Rhodocyclales</taxon>
        <taxon>Rhodocyclaceae</taxon>
        <taxon>Aromatoleum</taxon>
    </lineage>
</organism>
<keyword evidence="2" id="KW-1185">Reference proteome</keyword>
<dbReference type="Proteomes" id="UP000623795">
    <property type="component" value="Unassembled WGS sequence"/>
</dbReference>
<dbReference type="InterPro" id="IPR029063">
    <property type="entry name" value="SAM-dependent_MTases_sf"/>
</dbReference>
<gene>
    <name evidence="1" type="ORF">GPA22_20015</name>
</gene>
<comment type="caution">
    <text evidence="1">The sequence shown here is derived from an EMBL/GenBank/DDBJ whole genome shotgun (WGS) entry which is preliminary data.</text>
</comment>
<name>A0ABX1Q2T5_9RHOO</name>
<dbReference type="SUPFAM" id="SSF53335">
    <property type="entry name" value="S-adenosyl-L-methionine-dependent methyltransferases"/>
    <property type="match status" value="1"/>
</dbReference>
<evidence type="ECO:0008006" key="3">
    <source>
        <dbReference type="Google" id="ProtNLM"/>
    </source>
</evidence>
<proteinExistence type="predicted"/>
<dbReference type="Gene3D" id="3.40.50.150">
    <property type="entry name" value="Vaccinia Virus protein VP39"/>
    <property type="match status" value="1"/>
</dbReference>
<evidence type="ECO:0000313" key="2">
    <source>
        <dbReference type="Proteomes" id="UP000623795"/>
    </source>
</evidence>
<reference evidence="1 2" key="1">
    <citation type="submission" date="2019-12" db="EMBL/GenBank/DDBJ databases">
        <title>Comparative genomics gives insights into the taxonomy of the Azoarcus-Aromatoleum group and reveals separate origins of nif in the plant-associated Azoarcus and non-plant-associated Aromatoleum sub-groups.</title>
        <authorList>
            <person name="Lafos M."/>
            <person name="Maluk M."/>
            <person name="Batista M."/>
            <person name="Junghare M."/>
            <person name="Carmona M."/>
            <person name="Faoro H."/>
            <person name="Cruz L.M."/>
            <person name="Battistoni F."/>
            <person name="De Souza E."/>
            <person name="Pedrosa F."/>
            <person name="Chen W.-M."/>
            <person name="Poole P.S."/>
            <person name="Dixon R.A."/>
            <person name="James E.K."/>
        </authorList>
    </citation>
    <scope>NUCLEOTIDE SEQUENCE [LARGE SCALE GENOMIC DNA]</scope>
    <source>
        <strain evidence="1 2">Td21</strain>
    </source>
</reference>